<reference evidence="1" key="1">
    <citation type="submission" date="2022-08" db="EMBL/GenBank/DDBJ databases">
        <title>Genome Sequence of Fusarium decemcellulare.</title>
        <authorList>
            <person name="Buettner E."/>
        </authorList>
    </citation>
    <scope>NUCLEOTIDE SEQUENCE</scope>
    <source>
        <strain evidence="1">Babe19</strain>
    </source>
</reference>
<proteinExistence type="predicted"/>
<dbReference type="Proteomes" id="UP001148629">
    <property type="component" value="Unassembled WGS sequence"/>
</dbReference>
<protein>
    <submittedName>
        <fullName evidence="1">Uncharacterized protein</fullName>
    </submittedName>
</protein>
<gene>
    <name evidence="1" type="ORF">NM208_g8267</name>
</gene>
<evidence type="ECO:0000313" key="1">
    <source>
        <dbReference type="EMBL" id="KAJ3532815.1"/>
    </source>
</evidence>
<comment type="caution">
    <text evidence="1">The sequence shown here is derived from an EMBL/GenBank/DDBJ whole genome shotgun (WGS) entry which is preliminary data.</text>
</comment>
<sequence length="466" mass="53796">MVAPCLYDPLHQCKHPTWPHSKTYIRPMYYAVTCLWVLGICGLIAAGYIMIRGLMADTTNYNVNSPEFPLYKNTDFKNCSSIALDKDNCTEIFEILDDYKKPHYLYDQSMKGDGTSPMEYSWCTAVRCFKDYKVVPSEAYPSAVVPNGFSILASFNMATISTLWLLRGYLADVLKYQYKGKPRKPCQRLKSLGVIDWIFNIYDFCGPFVWWWVSFFRAALNPTNWNSMSFAAWTVTFCHAIDMRYHPYRCVLDRHPALKEPIKGIVYLLTLSQWAATLYSIYIWIPWTLALTTIPGYKCLEGQIASAPGTTSCSAAQICSKEFLFASFRASYSGEFFLYDWAWIIYTIHFAVSTLAVLLSAIPFIKHLYWNISGRHITEEQRNKERNKGMKGFFVLLALFTIISIYANIILLTGFFKLWDPDARFGTVAYDKECHAVHVSFSAGRHYFDVDDMYRPWWLAKAWLNA</sequence>
<evidence type="ECO:0000313" key="2">
    <source>
        <dbReference type="Proteomes" id="UP001148629"/>
    </source>
</evidence>
<organism evidence="1 2">
    <name type="scientific">Fusarium decemcellulare</name>
    <dbReference type="NCBI Taxonomy" id="57161"/>
    <lineage>
        <taxon>Eukaryota</taxon>
        <taxon>Fungi</taxon>
        <taxon>Dikarya</taxon>
        <taxon>Ascomycota</taxon>
        <taxon>Pezizomycotina</taxon>
        <taxon>Sordariomycetes</taxon>
        <taxon>Hypocreomycetidae</taxon>
        <taxon>Hypocreales</taxon>
        <taxon>Nectriaceae</taxon>
        <taxon>Fusarium</taxon>
        <taxon>Fusarium decemcellulare species complex</taxon>
    </lineage>
</organism>
<keyword evidence="2" id="KW-1185">Reference proteome</keyword>
<accession>A0ACC1S661</accession>
<name>A0ACC1S661_9HYPO</name>
<dbReference type="EMBL" id="JANRMS010000924">
    <property type="protein sequence ID" value="KAJ3532815.1"/>
    <property type="molecule type" value="Genomic_DNA"/>
</dbReference>